<evidence type="ECO:0000256" key="1">
    <source>
        <dbReference type="SAM" id="SignalP"/>
    </source>
</evidence>
<comment type="caution">
    <text evidence="2">The sequence shown here is derived from an EMBL/GenBank/DDBJ whole genome shotgun (WGS) entry which is preliminary data.</text>
</comment>
<dbReference type="AlphaFoldDB" id="A0A9W4UKZ1"/>
<dbReference type="Proteomes" id="UP001152607">
    <property type="component" value="Unassembled WGS sequence"/>
</dbReference>
<evidence type="ECO:0000313" key="3">
    <source>
        <dbReference type="Proteomes" id="UP001152607"/>
    </source>
</evidence>
<gene>
    <name evidence="2" type="ORF">PDIGIT_LOCUS11003</name>
</gene>
<keyword evidence="1" id="KW-0732">Signal</keyword>
<protein>
    <recommendedName>
        <fullName evidence="4">Secreted protein</fullName>
    </recommendedName>
</protein>
<dbReference type="EMBL" id="CAOQHR010000007">
    <property type="protein sequence ID" value="CAI6337885.1"/>
    <property type="molecule type" value="Genomic_DNA"/>
</dbReference>
<organism evidence="2 3">
    <name type="scientific">Periconia digitata</name>
    <dbReference type="NCBI Taxonomy" id="1303443"/>
    <lineage>
        <taxon>Eukaryota</taxon>
        <taxon>Fungi</taxon>
        <taxon>Dikarya</taxon>
        <taxon>Ascomycota</taxon>
        <taxon>Pezizomycotina</taxon>
        <taxon>Dothideomycetes</taxon>
        <taxon>Pleosporomycetidae</taxon>
        <taxon>Pleosporales</taxon>
        <taxon>Massarineae</taxon>
        <taxon>Periconiaceae</taxon>
        <taxon>Periconia</taxon>
    </lineage>
</organism>
<feature type="signal peptide" evidence="1">
    <location>
        <begin position="1"/>
        <end position="25"/>
    </location>
</feature>
<reference evidence="2" key="1">
    <citation type="submission" date="2023-01" db="EMBL/GenBank/DDBJ databases">
        <authorList>
            <person name="Van Ghelder C."/>
            <person name="Rancurel C."/>
        </authorList>
    </citation>
    <scope>NUCLEOTIDE SEQUENCE</scope>
    <source>
        <strain evidence="2">CNCM I-4278</strain>
    </source>
</reference>
<proteinExistence type="predicted"/>
<evidence type="ECO:0000313" key="2">
    <source>
        <dbReference type="EMBL" id="CAI6337885.1"/>
    </source>
</evidence>
<keyword evidence="3" id="KW-1185">Reference proteome</keyword>
<evidence type="ECO:0008006" key="4">
    <source>
        <dbReference type="Google" id="ProtNLM"/>
    </source>
</evidence>
<name>A0A9W4UKZ1_9PLEO</name>
<accession>A0A9W4UKZ1</accession>
<sequence length="140" mass="15523">MTYTIRAFAPMMLMMTWWPIGIVSSSSSSTAFPDTSSARLVRGIPRNAPVSELNLYSVEEKRMDTHVPIGIPFSTAQKPLRQTMHPPVEIAMTGLFVASLGKDRRTQRAHLLSASKPEISIHWLAGSVLSLGFSRSIHWS</sequence>
<feature type="chain" id="PRO_5040975230" description="Secreted protein" evidence="1">
    <location>
        <begin position="26"/>
        <end position="140"/>
    </location>
</feature>